<dbReference type="EMBL" id="CP001054">
    <property type="protein sequence ID" value="ACD21587.1"/>
    <property type="molecule type" value="Genomic_DNA"/>
</dbReference>
<name>B2TH38_PARPJ</name>
<gene>
    <name evidence="2" type="ordered locus">Bphyt_7302</name>
</gene>
<keyword evidence="2" id="KW-0614">Plasmid</keyword>
<evidence type="ECO:0000313" key="2">
    <source>
        <dbReference type="EMBL" id="ACD21587.1"/>
    </source>
</evidence>
<dbReference type="HOGENOM" id="CLU_2059321_0_0_4"/>
<feature type="region of interest" description="Disordered" evidence="1">
    <location>
        <begin position="1"/>
        <end position="38"/>
    </location>
</feature>
<reference evidence="2 3" key="1">
    <citation type="journal article" date="2011" name="J. Bacteriol.">
        <title>Complete genome sequence of the plant growth-promoting endophyte Burkholderia phytofirmans strain PsJN.</title>
        <authorList>
            <person name="Weilharter A."/>
            <person name="Mitter B."/>
            <person name="Shin M.V."/>
            <person name="Chain P.S."/>
            <person name="Nowak J."/>
            <person name="Sessitsch A."/>
        </authorList>
    </citation>
    <scope>NUCLEOTIDE SEQUENCE [LARGE SCALE GENOMIC DNA]</scope>
    <source>
        <strain evidence="3">DSM 17436 / LMG 22146 / PsJN</strain>
        <plasmid evidence="2 3">pBPHYT01</plasmid>
    </source>
</reference>
<evidence type="ECO:0000313" key="3">
    <source>
        <dbReference type="Proteomes" id="UP000001739"/>
    </source>
</evidence>
<accession>B2TH38</accession>
<dbReference type="RefSeq" id="WP_012430960.1">
    <property type="nucleotide sequence ID" value="NC_010679.1"/>
</dbReference>
<protein>
    <submittedName>
        <fullName evidence="2">Uncharacterized protein</fullName>
    </submittedName>
</protein>
<dbReference type="Proteomes" id="UP000001739">
    <property type="component" value="Plasmid pBPHYT01"/>
</dbReference>
<proteinExistence type="predicted"/>
<evidence type="ECO:0000256" key="1">
    <source>
        <dbReference type="SAM" id="MobiDB-lite"/>
    </source>
</evidence>
<dbReference type="KEGG" id="bpy:Bphyt_7302"/>
<dbReference type="eggNOG" id="ENOG502ZV8S">
    <property type="taxonomic scope" value="Bacteria"/>
</dbReference>
<organism evidence="2 3">
    <name type="scientific">Paraburkholderia phytofirmans (strain DSM 17436 / LMG 22146 / PsJN)</name>
    <name type="common">Burkholderia phytofirmans</name>
    <dbReference type="NCBI Taxonomy" id="398527"/>
    <lineage>
        <taxon>Bacteria</taxon>
        <taxon>Pseudomonadati</taxon>
        <taxon>Pseudomonadota</taxon>
        <taxon>Betaproteobacteria</taxon>
        <taxon>Burkholderiales</taxon>
        <taxon>Burkholderiaceae</taxon>
        <taxon>Paraburkholderia</taxon>
    </lineage>
</organism>
<sequence>MPAGRARKGGEVGRNGEFYKGGSFLPSTQLPKRGSRGKGNVVKRVLIRPGVLDVIPEGTTAVFPRIREFVQIEDGRAAQRFPDEHVAIQHHFDSPAELHRLIDLYNAGTLFE</sequence>
<geneLocation type="plasmid" evidence="2 3">
    <name>pBPHYT01</name>
</geneLocation>
<dbReference type="AlphaFoldDB" id="B2TH38"/>